<accession>A0A8I3X2L1</accession>
<proteinExistence type="predicted"/>
<protein>
    <submittedName>
        <fullName evidence="2">Uncharacterized protein</fullName>
    </submittedName>
</protein>
<dbReference type="Ensembl" id="ENSCJAT00000119032.1">
    <property type="protein sequence ID" value="ENSCJAP00000091784.1"/>
    <property type="gene ID" value="ENSCJAG00000074515.1"/>
</dbReference>
<dbReference type="GeneTree" id="ENSGT00940000161627"/>
<reference evidence="2" key="2">
    <citation type="submission" date="2025-08" db="UniProtKB">
        <authorList>
            <consortium name="Ensembl"/>
        </authorList>
    </citation>
    <scope>IDENTIFICATION</scope>
</reference>
<feature type="region of interest" description="Disordered" evidence="1">
    <location>
        <begin position="1"/>
        <end position="20"/>
    </location>
</feature>
<organism evidence="2 3">
    <name type="scientific">Callithrix jacchus</name>
    <name type="common">White-tufted-ear marmoset</name>
    <name type="synonym">Simia Jacchus</name>
    <dbReference type="NCBI Taxonomy" id="9483"/>
    <lineage>
        <taxon>Eukaryota</taxon>
        <taxon>Metazoa</taxon>
        <taxon>Chordata</taxon>
        <taxon>Craniata</taxon>
        <taxon>Vertebrata</taxon>
        <taxon>Euteleostomi</taxon>
        <taxon>Mammalia</taxon>
        <taxon>Eutheria</taxon>
        <taxon>Euarchontoglires</taxon>
        <taxon>Primates</taxon>
        <taxon>Haplorrhini</taxon>
        <taxon>Platyrrhini</taxon>
        <taxon>Cebidae</taxon>
        <taxon>Callitrichinae</taxon>
        <taxon>Callithrix</taxon>
        <taxon>Callithrix</taxon>
    </lineage>
</organism>
<dbReference type="AlphaFoldDB" id="A0A8I3X2L1"/>
<dbReference type="PANTHER" id="PTHR46254">
    <property type="entry name" value="PROTEIN GVQW1-RELATED"/>
    <property type="match status" value="1"/>
</dbReference>
<reference evidence="2" key="3">
    <citation type="submission" date="2025-09" db="UniProtKB">
        <authorList>
            <consortium name="Ensembl"/>
        </authorList>
    </citation>
    <scope>IDENTIFICATION</scope>
</reference>
<reference evidence="2 3" key="1">
    <citation type="submission" date="2009-03" db="EMBL/GenBank/DDBJ databases">
        <authorList>
            <person name="Warren W."/>
            <person name="Ye L."/>
            <person name="Minx P."/>
            <person name="Worley K."/>
            <person name="Gibbs R."/>
            <person name="Wilson R.K."/>
        </authorList>
    </citation>
    <scope>NUCLEOTIDE SEQUENCE [LARGE SCALE GENOMIC DNA]</scope>
</reference>
<dbReference type="PANTHER" id="PTHR46254:SF6">
    <property type="entry name" value="HIGH MOBILITY GROUP AT-HOOK 2"/>
    <property type="match status" value="1"/>
</dbReference>
<dbReference type="Proteomes" id="UP000008225">
    <property type="component" value="Chromosome 16"/>
</dbReference>
<sequence>ESNEKTVVCKPGRSLSPDPGSAATSFLNFPASRIAGVQWCDLDLLQPPHPRFTGFSCLNLQSSGDYRYVPPHPVNFCIFSRDGVSPCWPGWSGSLDLMICLPQPPKVLGSQAGATSPHHIYFLR</sequence>
<evidence type="ECO:0000256" key="1">
    <source>
        <dbReference type="SAM" id="MobiDB-lite"/>
    </source>
</evidence>
<evidence type="ECO:0000313" key="2">
    <source>
        <dbReference type="Ensembl" id="ENSCJAP00000091784.1"/>
    </source>
</evidence>
<evidence type="ECO:0000313" key="3">
    <source>
        <dbReference type="Proteomes" id="UP000008225"/>
    </source>
</evidence>
<keyword evidence="3" id="KW-1185">Reference proteome</keyword>
<name>A0A8I3X2L1_CALJA</name>